<evidence type="ECO:0000313" key="3">
    <source>
        <dbReference type="EMBL" id="BDD11426.1"/>
    </source>
</evidence>
<dbReference type="SUPFAM" id="SSF56935">
    <property type="entry name" value="Porins"/>
    <property type="match status" value="1"/>
</dbReference>
<dbReference type="Proteomes" id="UP001348817">
    <property type="component" value="Plasmid pFA1"/>
</dbReference>
<keyword evidence="4" id="KW-1185">Reference proteome</keyword>
<proteinExistence type="predicted"/>
<dbReference type="InterPro" id="IPR023614">
    <property type="entry name" value="Porin_dom_sf"/>
</dbReference>
<keyword evidence="1" id="KW-0732">Signal</keyword>
<reference evidence="3 4" key="1">
    <citation type="submission" date="2021-12" db="EMBL/GenBank/DDBJ databases">
        <title>Genome sequencing of bacteria with rrn-lacking chromosome and rrn-plasmid.</title>
        <authorList>
            <person name="Anda M."/>
            <person name="Iwasaki W."/>
        </authorList>
    </citation>
    <scope>NUCLEOTIDE SEQUENCE [LARGE SCALE GENOMIC DNA]</scope>
    <source>
        <strain evidence="3 4">DSM 100852</strain>
        <plasmid evidence="3 4">pFA1</plasmid>
    </source>
</reference>
<evidence type="ECO:0000259" key="2">
    <source>
        <dbReference type="Pfam" id="PF13372"/>
    </source>
</evidence>
<dbReference type="InterPro" id="IPR025388">
    <property type="entry name" value="Alginate_export_dom"/>
</dbReference>
<dbReference type="KEGG" id="fax:FUAX_38580"/>
<dbReference type="EMBL" id="AP025315">
    <property type="protein sequence ID" value="BDD11426.1"/>
    <property type="molecule type" value="Genomic_DNA"/>
</dbReference>
<dbReference type="RefSeq" id="WP_338394923.1">
    <property type="nucleotide sequence ID" value="NZ_AP025315.1"/>
</dbReference>
<evidence type="ECO:0000313" key="4">
    <source>
        <dbReference type="Proteomes" id="UP001348817"/>
    </source>
</evidence>
<feature type="domain" description="Alginate export" evidence="2">
    <location>
        <begin position="67"/>
        <end position="395"/>
    </location>
</feature>
<accession>A0AAU9DE00</accession>
<dbReference type="Pfam" id="PF13372">
    <property type="entry name" value="Alginate_exp"/>
    <property type="match status" value="1"/>
</dbReference>
<feature type="chain" id="PRO_5043930647" description="Alginate export domain-containing protein" evidence="1">
    <location>
        <begin position="24"/>
        <end position="426"/>
    </location>
</feature>
<sequence length="426" mass="47347">MKKRISLLFLAFLGLGLASETKAQEIKIDAQIRPRAEFGNGVKGLQAKDVEGVFGVSQRTRLNFNFTNENLKIGISLQDVRMWGDTKTAVKGDGAKTSIAQAWAEYAFNDKFAFKIGRQALSYDDQRVLGGLDWAQQGRWHDALLFKYKAEGFQMHLGGAYNDTSDPMFNDYKDLHMAWFSKDLGDLNLTALLLNVGKKTDDPTNPANEPSTKYMQTFGLNGKYAVGDLKLAASAYLQTGEIMRGNNVHDVSANQFALRADYKVSDVFGLHGGFEHLSGMDSNKGGAESDDFKSFTPIFGTNHKFNGFMDYFYVGNHVGSVGLQDIYFGPTFKVNEKLSTKLTYHYFASSADLYNTENVKQDAGLGSEVDLTFAYTLSKDIKIVGGYSQMFASDSMEVLKGGDADETQNWAWLMININPTIFYSKK</sequence>
<keyword evidence="3" id="KW-0614">Plasmid</keyword>
<evidence type="ECO:0000256" key="1">
    <source>
        <dbReference type="SAM" id="SignalP"/>
    </source>
</evidence>
<feature type="signal peptide" evidence="1">
    <location>
        <begin position="1"/>
        <end position="23"/>
    </location>
</feature>
<dbReference type="Gene3D" id="2.40.160.10">
    <property type="entry name" value="Porin"/>
    <property type="match status" value="1"/>
</dbReference>
<name>A0AAU9DE00_9BACT</name>
<protein>
    <recommendedName>
        <fullName evidence="2">Alginate export domain-containing protein</fullName>
    </recommendedName>
</protein>
<dbReference type="AlphaFoldDB" id="A0AAU9DE00"/>
<geneLocation type="plasmid" evidence="3 4">
    <name>pFA1</name>
</geneLocation>
<organism evidence="3 4">
    <name type="scientific">Fulvitalea axinellae</name>
    <dbReference type="NCBI Taxonomy" id="1182444"/>
    <lineage>
        <taxon>Bacteria</taxon>
        <taxon>Pseudomonadati</taxon>
        <taxon>Bacteroidota</taxon>
        <taxon>Cytophagia</taxon>
        <taxon>Cytophagales</taxon>
        <taxon>Persicobacteraceae</taxon>
        <taxon>Fulvitalea</taxon>
    </lineage>
</organism>
<gene>
    <name evidence="3" type="ORF">FUAX_38580</name>
</gene>